<keyword evidence="4" id="KW-1185">Reference proteome</keyword>
<keyword evidence="2" id="KW-0732">Signal</keyword>
<reference evidence="3 4" key="1">
    <citation type="journal article" date="2019" name="New Phytol.">
        <title>Comparative genomics reveals unique wood-decay strategies and fruiting body development in the Schizophyllaceae.</title>
        <authorList>
            <person name="Almasi E."/>
            <person name="Sahu N."/>
            <person name="Krizsan K."/>
            <person name="Balint B."/>
            <person name="Kovacs G.M."/>
            <person name="Kiss B."/>
            <person name="Cseklye J."/>
            <person name="Drula E."/>
            <person name="Henrissat B."/>
            <person name="Nagy I."/>
            <person name="Chovatia M."/>
            <person name="Adam C."/>
            <person name="LaButti K."/>
            <person name="Lipzen A."/>
            <person name="Riley R."/>
            <person name="Grigoriev I.V."/>
            <person name="Nagy L.G."/>
        </authorList>
    </citation>
    <scope>NUCLEOTIDE SEQUENCE [LARGE SCALE GENOMIC DNA]</scope>
    <source>
        <strain evidence="3 4">NL-1724</strain>
    </source>
</reference>
<evidence type="ECO:0000256" key="1">
    <source>
        <dbReference type="SAM" id="MobiDB-lite"/>
    </source>
</evidence>
<feature type="compositionally biased region" description="Basic and acidic residues" evidence="1">
    <location>
        <begin position="512"/>
        <end position="548"/>
    </location>
</feature>
<name>A0A550BXG9_9AGAR</name>
<dbReference type="STRING" id="97359.A0A550BXG9"/>
<feature type="signal peptide" evidence="2">
    <location>
        <begin position="1"/>
        <end position="24"/>
    </location>
</feature>
<feature type="region of interest" description="Disordered" evidence="1">
    <location>
        <begin position="391"/>
        <end position="931"/>
    </location>
</feature>
<protein>
    <submittedName>
        <fullName evidence="3">Uncharacterized protein</fullName>
    </submittedName>
</protein>
<gene>
    <name evidence="3" type="ORF">BD626DRAFT_222254</name>
</gene>
<feature type="compositionally biased region" description="Low complexity" evidence="1">
    <location>
        <begin position="708"/>
        <end position="739"/>
    </location>
</feature>
<feature type="compositionally biased region" description="Polar residues" evidence="1">
    <location>
        <begin position="840"/>
        <end position="861"/>
    </location>
</feature>
<feature type="compositionally biased region" description="Low complexity" evidence="1">
    <location>
        <begin position="682"/>
        <end position="693"/>
    </location>
</feature>
<feature type="compositionally biased region" description="Polar residues" evidence="1">
    <location>
        <begin position="478"/>
        <end position="496"/>
    </location>
</feature>
<feature type="chain" id="PRO_5022035021" evidence="2">
    <location>
        <begin position="25"/>
        <end position="931"/>
    </location>
</feature>
<dbReference type="Proteomes" id="UP000320762">
    <property type="component" value="Unassembled WGS sequence"/>
</dbReference>
<feature type="compositionally biased region" description="Basic and acidic residues" evidence="1">
    <location>
        <begin position="792"/>
        <end position="801"/>
    </location>
</feature>
<feature type="compositionally biased region" description="Basic and acidic residues" evidence="1">
    <location>
        <begin position="619"/>
        <end position="646"/>
    </location>
</feature>
<feature type="compositionally biased region" description="Low complexity" evidence="1">
    <location>
        <begin position="862"/>
        <end position="873"/>
    </location>
</feature>
<evidence type="ECO:0000256" key="2">
    <source>
        <dbReference type="SAM" id="SignalP"/>
    </source>
</evidence>
<feature type="compositionally biased region" description="Low complexity" evidence="1">
    <location>
        <begin position="599"/>
        <end position="615"/>
    </location>
</feature>
<feature type="compositionally biased region" description="Low complexity" evidence="1">
    <location>
        <begin position="569"/>
        <end position="586"/>
    </location>
</feature>
<evidence type="ECO:0000313" key="3">
    <source>
        <dbReference type="EMBL" id="TRM57240.1"/>
    </source>
</evidence>
<feature type="compositionally biased region" description="Low complexity" evidence="1">
    <location>
        <begin position="653"/>
        <end position="664"/>
    </location>
</feature>
<dbReference type="AlphaFoldDB" id="A0A550BXG9"/>
<feature type="compositionally biased region" description="Low complexity" evidence="1">
    <location>
        <begin position="393"/>
        <end position="406"/>
    </location>
</feature>
<feature type="compositionally biased region" description="Pro residues" evidence="1">
    <location>
        <begin position="694"/>
        <end position="707"/>
    </location>
</feature>
<feature type="compositionally biased region" description="Basic and acidic residues" evidence="1">
    <location>
        <begin position="588"/>
        <end position="598"/>
    </location>
</feature>
<dbReference type="EMBL" id="VDMD01000050">
    <property type="protein sequence ID" value="TRM57240.1"/>
    <property type="molecule type" value="Genomic_DNA"/>
</dbReference>
<dbReference type="OrthoDB" id="2563021at2759"/>
<accession>A0A550BXG9</accession>
<evidence type="ECO:0000313" key="4">
    <source>
        <dbReference type="Proteomes" id="UP000320762"/>
    </source>
</evidence>
<feature type="compositionally biased region" description="Low complexity" evidence="1">
    <location>
        <begin position="421"/>
        <end position="438"/>
    </location>
</feature>
<comment type="caution">
    <text evidence="3">The sequence shown here is derived from an EMBL/GenBank/DDBJ whole genome shotgun (WGS) entry which is preliminary data.</text>
</comment>
<sequence length="931" mass="98903">MISGRCIMLSCIWISGMLVVTASAALVDPLPQSWFFDFYDPDDASSPLLFPVARQCDTLSIRWSSEGASGPTPSPPYTFTVFSSAYYYPITLPAGDGDNLDWLVTFPPQSQFQLCMFDSAGNTGGCQRIYSVAAPTNSCDNSTLPDPPAILSVEATSDDGTLSSDGDGPAECTDVIFTPRNGTAPYNLTILPPSHPPYNITIDDGDTLKWTVTLSESNVFWAAVTDSEGAQWAFPGPITVSEGADKLCLSGRSSRPTGISPGAAAGSGVGGLAAGLIVGALAAWFAFGKRYTGSGRGNLGNGENSPTDYRVVPFADPDASLGGRSTSYGGQTSYGGRPISFADGLVASFPAHKTGSLPPDAQRKSVYVVHGPGGAPVTVYHGDDTHVVELPPGYEGYEMGSGSSRGTWGGAASPSGERLLGVGSASGGATSASGEAGPAGQGAASANDRAMSPSSATSGSLPRLRPNRRSSIEKQRGRSSSGLNLRTQISLRTQADASVERATESSALLGEPGRKSAEHRRESGERQRRRESGERRVELGERRMESKERRSRSHVREVSLPFGLKQHTPLLGPQDPSPLLSPSDLPLENDRPPRREQRTLSPLRRSPSPPVLRLTTSDLWREQDDKRHEEDGMLHKDADQRYEDGIQRQANEAPALSPLSPMSPVRFPFGPTIERSTSLPEPSTSRSPALLPSALPPPPSSPPPVLPTPSLLAPAPSSTPSSPAIWPKSAFSEYSSSESHLGADDKPRGWRASILDTFGATLGRGATGKELKEPTSPTRSPDKKLSRGSIGKSKEREETRGRLPTFDMHLSLGRSTSPKSAHIEPFTLPPTRTGHYAPSRQGSGSPTRWQAPASPSRSRVGSASPPRMSSMSPARREARTPQPRTPSPPARLVTPSPSRLQPSRPPHLDASPRGPRPLQPLRRVSSAQDPL</sequence>
<organism evidence="3 4">
    <name type="scientific">Schizophyllum amplum</name>
    <dbReference type="NCBI Taxonomy" id="97359"/>
    <lineage>
        <taxon>Eukaryota</taxon>
        <taxon>Fungi</taxon>
        <taxon>Dikarya</taxon>
        <taxon>Basidiomycota</taxon>
        <taxon>Agaricomycotina</taxon>
        <taxon>Agaricomycetes</taxon>
        <taxon>Agaricomycetidae</taxon>
        <taxon>Agaricales</taxon>
        <taxon>Schizophyllaceae</taxon>
        <taxon>Schizophyllum</taxon>
    </lineage>
</organism>
<proteinExistence type="predicted"/>